<evidence type="ECO:0000256" key="2">
    <source>
        <dbReference type="SAM" id="MobiDB-lite"/>
    </source>
</evidence>
<feature type="chain" id="PRO_5012878102" description="Laminin G domain-containing protein" evidence="4">
    <location>
        <begin position="34"/>
        <end position="1060"/>
    </location>
</feature>
<dbReference type="CDD" id="cd00110">
    <property type="entry name" value="LamG"/>
    <property type="match status" value="1"/>
</dbReference>
<feature type="region of interest" description="Disordered" evidence="2">
    <location>
        <begin position="1015"/>
        <end position="1060"/>
    </location>
</feature>
<feature type="compositionally biased region" description="Basic and acidic residues" evidence="2">
    <location>
        <begin position="943"/>
        <end position="955"/>
    </location>
</feature>
<dbReference type="Proteomes" id="UP000218231">
    <property type="component" value="Unassembled WGS sequence"/>
</dbReference>
<sequence length="1060" mass="119226">MPPNGPAADRTRASPMLILLYLILGLVVSSTEASIPPRLSCRHHFLAGTQKNAVLPLKGEQSNVISNVQCLMQKDEGVIVTQIHSGLETPYKLGDGGKKSVNFQIGDIFFLRDLIRTADCHQQVTIEWKDPPIEQGSNFTLVSLWNNMTEFHYDPENPVAQFDFVSTLVGVRHILPQTDSFERSATIQATYLTCKQPIITQSNCRIRGKVDVDFDISTDWTYEFAFRTDKTDQTLMKLRSPEPEIVEIRLERDFYLRIDSSPPVAVGQLSDSNWHTVHISSAVDRLWISIDNSKRIQVPQIPDKETRVQTIEINMDGEILFIDPKDTKENCESNSRRRISEFSTTPTALCVGCGCTILADQFEDLPPADCQTGEDEALSLIRDPDRLSFLHVPHGIQVQPNGQASIRLAVSFRSDSDTGLLFFGHWQGDGIKGRVQVHFHYNHLSAVHCTYNGEEECVACQIKSSTGYGNDEWYRTALFGAGDDLTLVVGREACRLEPVSHRNNVSISEAYAVPALVKGSGLFVGGTFYEKKQLGLYNAEFEHKYFENTREKVASLRGCIKDLFIDGKKGDIDKIYKQQMQDTLVDTSNYNAYAMQFGCTYCRPECPDGVRCRSKKPLTQHDNVCDCADIEQFRNKHDGMCVAKNETPVVLSTSFLNSENIVIPIDTTKAVLSKIWMKIALPKSPSDTIQIAEFNSHRETLFRVLLDQTGLLQVQVHPHEGVYEAIGQKKLDLSDRRVHLLQLQRRTPLGTRYSARKYDLYIDGTHAVVSDLGKSGLNNVSVLAAISKDEEDSVIIHDFGLDYEFDEHSFLLHHSNRLHDFDVHNKILAYQFRNPEPSKTGTLDPSLWEKPLVPVEVGSDDGGQVWENGDGDAPLVNDMTASPHGGIVTYTPDIFEPEQLLSSRWLIYSALLTLILCLLILTCIICYCCFCRGHRRKSRRNSRASDQEKMIRDSPDYQPVKMRPSSMDDHSYDGESSIGTDDTDLQAYRDIPSHRVKIYRESMVSILVPQSDQASDAAIVRRESVPRSMSVDLPGTTSPRRTPDVENPSPAPLVNLREEQ</sequence>
<evidence type="ECO:0000256" key="1">
    <source>
        <dbReference type="PROSITE-ProRule" id="PRU00122"/>
    </source>
</evidence>
<dbReference type="AlphaFoldDB" id="A0A2A2JF03"/>
<proteinExistence type="predicted"/>
<evidence type="ECO:0000313" key="6">
    <source>
        <dbReference type="EMBL" id="PAV60204.1"/>
    </source>
</evidence>
<comment type="caution">
    <text evidence="1">Lacks conserved residue(s) required for the propagation of feature annotation.</text>
</comment>
<evidence type="ECO:0000256" key="3">
    <source>
        <dbReference type="SAM" id="Phobius"/>
    </source>
</evidence>
<feature type="signal peptide" evidence="4">
    <location>
        <begin position="1"/>
        <end position="33"/>
    </location>
</feature>
<keyword evidence="3" id="KW-0472">Membrane</keyword>
<keyword evidence="7" id="KW-1185">Reference proteome</keyword>
<dbReference type="InterPro" id="IPR001791">
    <property type="entry name" value="Laminin_G"/>
</dbReference>
<dbReference type="Gene3D" id="2.60.120.200">
    <property type="match status" value="2"/>
</dbReference>
<accession>A0A2A2JF03</accession>
<evidence type="ECO:0000313" key="7">
    <source>
        <dbReference type="Proteomes" id="UP000218231"/>
    </source>
</evidence>
<dbReference type="Pfam" id="PF26430">
    <property type="entry name" value="ConA_BAM2"/>
    <property type="match status" value="1"/>
</dbReference>
<evidence type="ECO:0000256" key="4">
    <source>
        <dbReference type="SAM" id="SignalP"/>
    </source>
</evidence>
<dbReference type="EMBL" id="LIAE01010479">
    <property type="protein sequence ID" value="PAV60204.1"/>
    <property type="molecule type" value="Genomic_DNA"/>
</dbReference>
<dbReference type="STRING" id="2018661.A0A2A2JF03"/>
<protein>
    <recommendedName>
        <fullName evidence="5">Laminin G domain-containing protein</fullName>
    </recommendedName>
</protein>
<keyword evidence="3" id="KW-0812">Transmembrane</keyword>
<feature type="domain" description="Laminin G" evidence="5">
    <location>
        <begin position="379"/>
        <end position="599"/>
    </location>
</feature>
<gene>
    <name evidence="6" type="ORF">WR25_21456</name>
</gene>
<evidence type="ECO:0000259" key="5">
    <source>
        <dbReference type="PROSITE" id="PS50025"/>
    </source>
</evidence>
<dbReference type="InterPro" id="IPR058815">
    <property type="entry name" value="ConA_BAM2-like"/>
</dbReference>
<dbReference type="InterPro" id="IPR013320">
    <property type="entry name" value="ConA-like_dom_sf"/>
</dbReference>
<dbReference type="OrthoDB" id="5842451at2759"/>
<name>A0A2A2JF03_9BILA</name>
<dbReference type="SUPFAM" id="SSF49899">
    <property type="entry name" value="Concanavalin A-like lectins/glucanases"/>
    <property type="match status" value="2"/>
</dbReference>
<organism evidence="6 7">
    <name type="scientific">Diploscapter pachys</name>
    <dbReference type="NCBI Taxonomy" id="2018661"/>
    <lineage>
        <taxon>Eukaryota</taxon>
        <taxon>Metazoa</taxon>
        <taxon>Ecdysozoa</taxon>
        <taxon>Nematoda</taxon>
        <taxon>Chromadorea</taxon>
        <taxon>Rhabditida</taxon>
        <taxon>Rhabditina</taxon>
        <taxon>Rhabditomorpha</taxon>
        <taxon>Rhabditoidea</taxon>
        <taxon>Rhabditidae</taxon>
        <taxon>Diploscapter</taxon>
    </lineage>
</organism>
<keyword evidence="4" id="KW-0732">Signal</keyword>
<comment type="caution">
    <text evidence="6">The sequence shown here is derived from an EMBL/GenBank/DDBJ whole genome shotgun (WGS) entry which is preliminary data.</text>
</comment>
<feature type="region of interest" description="Disordered" evidence="2">
    <location>
        <begin position="941"/>
        <end position="986"/>
    </location>
</feature>
<dbReference type="PROSITE" id="PS50025">
    <property type="entry name" value="LAM_G_DOMAIN"/>
    <property type="match status" value="1"/>
</dbReference>
<keyword evidence="3" id="KW-1133">Transmembrane helix</keyword>
<feature type="transmembrane region" description="Helical" evidence="3">
    <location>
        <begin position="905"/>
        <end position="930"/>
    </location>
</feature>
<reference evidence="6 7" key="1">
    <citation type="journal article" date="2017" name="Curr. Biol.">
        <title>Genome architecture and evolution of a unichromosomal asexual nematode.</title>
        <authorList>
            <person name="Fradin H."/>
            <person name="Zegar C."/>
            <person name="Gutwein M."/>
            <person name="Lucas J."/>
            <person name="Kovtun M."/>
            <person name="Corcoran D."/>
            <person name="Baugh L.R."/>
            <person name="Kiontke K."/>
            <person name="Gunsalus K."/>
            <person name="Fitch D.H."/>
            <person name="Piano F."/>
        </authorList>
    </citation>
    <scope>NUCLEOTIDE SEQUENCE [LARGE SCALE GENOMIC DNA]</scope>
    <source>
        <strain evidence="6">PF1309</strain>
    </source>
</reference>